<dbReference type="Gene3D" id="2.20.25.100">
    <property type="entry name" value="Zn-binding ribosomal proteins"/>
    <property type="match status" value="1"/>
</dbReference>
<feature type="compositionally biased region" description="Basic and acidic residues" evidence="6">
    <location>
        <begin position="12"/>
        <end position="42"/>
    </location>
</feature>
<evidence type="ECO:0000256" key="2">
    <source>
        <dbReference type="ARBA" id="ARBA00022833"/>
    </source>
</evidence>
<comment type="similarity">
    <text evidence="1 5">Belongs to the eukaryotic ribosomal protein eS27 family.</text>
</comment>
<name>A0A9N8V6Y7_9GLOM</name>
<dbReference type="GO" id="GO:0005840">
    <property type="term" value="C:ribosome"/>
    <property type="evidence" value="ECO:0007669"/>
    <property type="project" value="UniProtKB-KW"/>
</dbReference>
<protein>
    <recommendedName>
        <fullName evidence="5">40S ribosomal protein S27</fullName>
    </recommendedName>
</protein>
<dbReference type="AlphaFoldDB" id="A0A9N8V6Y7"/>
<dbReference type="Proteomes" id="UP000789342">
    <property type="component" value="Unassembled WGS sequence"/>
</dbReference>
<dbReference type="GO" id="GO:0008270">
    <property type="term" value="F:zinc ion binding"/>
    <property type="evidence" value="ECO:0007669"/>
    <property type="project" value="UniProtKB-KW"/>
</dbReference>
<comment type="caution">
    <text evidence="7">The sequence shown here is derived from an EMBL/GenBank/DDBJ whole genome shotgun (WGS) entry which is preliminary data.</text>
</comment>
<feature type="compositionally biased region" description="Basic and acidic residues" evidence="6">
    <location>
        <begin position="56"/>
        <end position="67"/>
    </location>
</feature>
<dbReference type="EMBL" id="CAJVPV010000037">
    <property type="protein sequence ID" value="CAG8439408.1"/>
    <property type="molecule type" value="Genomic_DNA"/>
</dbReference>
<keyword evidence="4 5" id="KW-0687">Ribonucleoprotein</keyword>
<keyword evidence="5" id="KW-0863">Zinc-finger</keyword>
<evidence type="ECO:0000256" key="4">
    <source>
        <dbReference type="ARBA" id="ARBA00023274"/>
    </source>
</evidence>
<evidence type="ECO:0000256" key="5">
    <source>
        <dbReference type="RuleBase" id="RU000671"/>
    </source>
</evidence>
<gene>
    <name evidence="7" type="ORF">AMORRO_LOCUS163</name>
</gene>
<sequence length="296" mass="33869">METSTDAQSTAKSKDPSTVKPEQWKRLQELKRRREEIKDEGSKRKKPKRISADGTLNKEKEKFKETKTSTFTQNQVNFQPPLSSKPIITQLPKNLSNYIHMNSHLKGVDHGRLATKCRVEKELDQAVKNGDLDKASKISDQIAQRNYEKMIKEAIERKEFDEKRRKEEALKAKKKKPKLKWGRNNVGRQKATCKQSMVVDWNIVISLMTIKAPSENLAIKDFNHGVDLLNPTPEHERRQHKLKRLVQSPNSYFMDVKCPGCFSITTVFSHAQTVVLCGSCANVLCQPTGGRARLTE</sequence>
<dbReference type="OrthoDB" id="5567124at2759"/>
<keyword evidence="2 5" id="KW-0862">Zinc</keyword>
<reference evidence="7" key="1">
    <citation type="submission" date="2021-06" db="EMBL/GenBank/DDBJ databases">
        <authorList>
            <person name="Kallberg Y."/>
            <person name="Tangrot J."/>
            <person name="Rosling A."/>
        </authorList>
    </citation>
    <scope>NUCLEOTIDE SEQUENCE</scope>
    <source>
        <strain evidence="7">CL551</strain>
    </source>
</reference>
<dbReference type="GO" id="GO:0006412">
    <property type="term" value="P:translation"/>
    <property type="evidence" value="ECO:0007669"/>
    <property type="project" value="InterPro"/>
</dbReference>
<dbReference type="GO" id="GO:1990904">
    <property type="term" value="C:ribonucleoprotein complex"/>
    <property type="evidence" value="ECO:0007669"/>
    <property type="project" value="UniProtKB-KW"/>
</dbReference>
<evidence type="ECO:0000313" key="8">
    <source>
        <dbReference type="Proteomes" id="UP000789342"/>
    </source>
</evidence>
<dbReference type="SUPFAM" id="SSF57829">
    <property type="entry name" value="Zn-binding ribosomal proteins"/>
    <property type="match status" value="1"/>
</dbReference>
<feature type="region of interest" description="Disordered" evidence="6">
    <location>
        <begin position="1"/>
        <end position="70"/>
    </location>
</feature>
<keyword evidence="3 5" id="KW-0689">Ribosomal protein</keyword>
<feature type="non-terminal residue" evidence="7">
    <location>
        <position position="1"/>
    </location>
</feature>
<evidence type="ECO:0000256" key="1">
    <source>
        <dbReference type="ARBA" id="ARBA00010919"/>
    </source>
</evidence>
<dbReference type="PANTHER" id="PTHR11594">
    <property type="entry name" value="40S RIBOSOMAL PROTEIN S27"/>
    <property type="match status" value="1"/>
</dbReference>
<feature type="compositionally biased region" description="Polar residues" evidence="6">
    <location>
        <begin position="1"/>
        <end position="11"/>
    </location>
</feature>
<evidence type="ECO:0000256" key="6">
    <source>
        <dbReference type="SAM" id="MobiDB-lite"/>
    </source>
</evidence>
<evidence type="ECO:0000256" key="3">
    <source>
        <dbReference type="ARBA" id="ARBA00022980"/>
    </source>
</evidence>
<dbReference type="FunFam" id="2.20.25.100:FF:000001">
    <property type="entry name" value="40S ribosomal protein S27"/>
    <property type="match status" value="1"/>
</dbReference>
<proteinExistence type="inferred from homology"/>
<accession>A0A9N8V6Y7</accession>
<keyword evidence="5" id="KW-0479">Metal-binding</keyword>
<dbReference type="Pfam" id="PF01667">
    <property type="entry name" value="Ribosomal_S27e"/>
    <property type="match status" value="1"/>
</dbReference>
<dbReference type="PROSITE" id="PS01168">
    <property type="entry name" value="RIBOSOMAL_S27E"/>
    <property type="match status" value="1"/>
</dbReference>
<comment type="cofactor">
    <cofactor evidence="5">
        <name>Zn(2+)</name>
        <dbReference type="ChEBI" id="CHEBI:29105"/>
    </cofactor>
    <text evidence="5">Binds 1 zinc ion per subunit.</text>
</comment>
<evidence type="ECO:0000313" key="7">
    <source>
        <dbReference type="EMBL" id="CAG8439408.1"/>
    </source>
</evidence>
<dbReference type="InterPro" id="IPR000592">
    <property type="entry name" value="Ribosomal_eS27"/>
</dbReference>
<dbReference type="GO" id="GO:0003735">
    <property type="term" value="F:structural constituent of ribosome"/>
    <property type="evidence" value="ECO:0007669"/>
    <property type="project" value="InterPro"/>
</dbReference>
<organism evidence="7 8">
    <name type="scientific">Acaulospora morrowiae</name>
    <dbReference type="NCBI Taxonomy" id="94023"/>
    <lineage>
        <taxon>Eukaryota</taxon>
        <taxon>Fungi</taxon>
        <taxon>Fungi incertae sedis</taxon>
        <taxon>Mucoromycota</taxon>
        <taxon>Glomeromycotina</taxon>
        <taxon>Glomeromycetes</taxon>
        <taxon>Diversisporales</taxon>
        <taxon>Acaulosporaceae</taxon>
        <taxon>Acaulospora</taxon>
    </lineage>
</organism>
<dbReference type="InterPro" id="IPR023407">
    <property type="entry name" value="Ribosomal_eS27_Zn-bd_dom_sf"/>
</dbReference>
<dbReference type="InterPro" id="IPR011332">
    <property type="entry name" value="Ribosomal_zn-bd"/>
</dbReference>
<keyword evidence="8" id="KW-1185">Reference proteome</keyword>